<proteinExistence type="predicted"/>
<dbReference type="Proteomes" id="UP001558713">
    <property type="component" value="Unassembled WGS sequence"/>
</dbReference>
<accession>A0ABD0ZLR6</accession>
<feature type="signal peptide" evidence="1">
    <location>
        <begin position="1"/>
        <end position="20"/>
    </location>
</feature>
<evidence type="ECO:0000313" key="4">
    <source>
        <dbReference type="Proteomes" id="UP001558713"/>
    </source>
</evidence>
<dbReference type="PANTHER" id="PTHR31589:SF176">
    <property type="entry name" value="NEPROSIN ACTIVATION PEPTIDE DOMAIN-CONTAINING PROTEIN-RELATED"/>
    <property type="match status" value="1"/>
</dbReference>
<dbReference type="InterPro" id="IPR025521">
    <property type="entry name" value="Neprosin_propep"/>
</dbReference>
<evidence type="ECO:0000313" key="3">
    <source>
        <dbReference type="EMBL" id="KAL1191394.1"/>
    </source>
</evidence>
<sequence>MKSSILMMLLFVLGYIVCFGDMSSLNNSFVDEETLQYFSDFKNKKQLIVVNKPATNIIKTMHGDPYECVDFYKQPASEHSSMKNHLFCYERLQIPSLTNLETNNKKFGYLWKNGIGCPTGTVPIKKVTKDEFVRLNSFSEKYKPQGSWNFTYNQSNIDNQHHFAVSRIKTGKGKIYNGATMVANTYNPKVKFPQYSSTRIHIQLGNDFIQAGYTVNPKLYSDSKTRNFVYTKVGENQCYNSMCSDGIIIVRSDFPLGSVEETCVRGDIEGYVQIYGLLKDKASGTWWLEIEGKQIGFWPANKFQKSSDNNVEWGGEVYSAHMPSPQMGCGYFPVGRVRYDSVIYNITLVEENFNIDKRVKNREAFSDNNHGYRVANDIYSDIPVNNIIYYGGPGNI</sequence>
<reference evidence="3 4" key="1">
    <citation type="submission" date="2024-04" db="EMBL/GenBank/DDBJ databases">
        <title>Genome assembly C_amara_ONT_v2.</title>
        <authorList>
            <person name="Yant L."/>
            <person name="Moore C."/>
            <person name="Slenker M."/>
        </authorList>
    </citation>
    <scope>NUCLEOTIDE SEQUENCE [LARGE SCALE GENOMIC DNA]</scope>
    <source>
        <tissue evidence="3">Leaf</tissue>
    </source>
</reference>
<evidence type="ECO:0000256" key="1">
    <source>
        <dbReference type="SAM" id="SignalP"/>
    </source>
</evidence>
<evidence type="ECO:0000259" key="2">
    <source>
        <dbReference type="PROSITE" id="PS52045"/>
    </source>
</evidence>
<dbReference type="InterPro" id="IPR053168">
    <property type="entry name" value="Glutamic_endopeptidase"/>
</dbReference>
<comment type="caution">
    <text evidence="3">The sequence shown here is derived from an EMBL/GenBank/DDBJ whole genome shotgun (WGS) entry which is preliminary data.</text>
</comment>
<dbReference type="PROSITE" id="PS52045">
    <property type="entry name" value="NEPROSIN_PEP_CD"/>
    <property type="match status" value="1"/>
</dbReference>
<dbReference type="Pfam" id="PF14365">
    <property type="entry name" value="Neprosin_AP"/>
    <property type="match status" value="1"/>
</dbReference>
<gene>
    <name evidence="3" type="ORF">V5N11_029635</name>
</gene>
<keyword evidence="4" id="KW-1185">Reference proteome</keyword>
<dbReference type="AlphaFoldDB" id="A0ABD0ZLR6"/>
<name>A0ABD0ZLR6_CARAN</name>
<dbReference type="Pfam" id="PF03080">
    <property type="entry name" value="Neprosin"/>
    <property type="match status" value="1"/>
</dbReference>
<organism evidence="3 4">
    <name type="scientific">Cardamine amara subsp. amara</name>
    <dbReference type="NCBI Taxonomy" id="228776"/>
    <lineage>
        <taxon>Eukaryota</taxon>
        <taxon>Viridiplantae</taxon>
        <taxon>Streptophyta</taxon>
        <taxon>Embryophyta</taxon>
        <taxon>Tracheophyta</taxon>
        <taxon>Spermatophyta</taxon>
        <taxon>Magnoliopsida</taxon>
        <taxon>eudicotyledons</taxon>
        <taxon>Gunneridae</taxon>
        <taxon>Pentapetalae</taxon>
        <taxon>rosids</taxon>
        <taxon>malvids</taxon>
        <taxon>Brassicales</taxon>
        <taxon>Brassicaceae</taxon>
        <taxon>Cardamineae</taxon>
        <taxon>Cardamine</taxon>
    </lineage>
</organism>
<feature type="chain" id="PRO_5044816005" evidence="1">
    <location>
        <begin position="21"/>
        <end position="396"/>
    </location>
</feature>
<protein>
    <submittedName>
        <fullName evidence="3">Protein neprosin</fullName>
    </submittedName>
</protein>
<keyword evidence="1" id="KW-0732">Signal</keyword>
<dbReference type="PANTHER" id="PTHR31589">
    <property type="entry name" value="PROTEIN, PUTATIVE (DUF239)-RELATED-RELATED"/>
    <property type="match status" value="1"/>
</dbReference>
<feature type="domain" description="Neprosin PEP catalytic" evidence="2">
    <location>
        <begin position="156"/>
        <end position="396"/>
    </location>
</feature>
<dbReference type="InterPro" id="IPR004314">
    <property type="entry name" value="Neprosin"/>
</dbReference>
<dbReference type="EMBL" id="JBANAX010000854">
    <property type="protein sequence ID" value="KAL1191394.1"/>
    <property type="molecule type" value="Genomic_DNA"/>
</dbReference>